<dbReference type="KEGG" id="pbn:PADG_07255"/>
<reference evidence="2 3" key="1">
    <citation type="journal article" date="2011" name="PLoS Genet.">
        <title>Comparative genomic analysis of human fungal pathogens causing paracoccidioidomycosis.</title>
        <authorList>
            <person name="Desjardins C.A."/>
            <person name="Champion M.D."/>
            <person name="Holder J.W."/>
            <person name="Muszewska A."/>
            <person name="Goldberg J."/>
            <person name="Bailao A.M."/>
            <person name="Brigido M.M."/>
            <person name="Ferreira M.E."/>
            <person name="Garcia A.M."/>
            <person name="Grynberg M."/>
            <person name="Gujja S."/>
            <person name="Heiman D.I."/>
            <person name="Henn M.R."/>
            <person name="Kodira C.D."/>
            <person name="Leon-Narvaez H."/>
            <person name="Longo L.V."/>
            <person name="Ma L.J."/>
            <person name="Malavazi I."/>
            <person name="Matsuo A.L."/>
            <person name="Morais F.V."/>
            <person name="Pereira M."/>
            <person name="Rodriguez-Brito S."/>
            <person name="Sakthikumar S."/>
            <person name="Salem-Izacc S.M."/>
            <person name="Sykes S.M."/>
            <person name="Teixeira M.M."/>
            <person name="Vallejo M.C."/>
            <person name="Walter M.E."/>
            <person name="Yandava C."/>
            <person name="Young S."/>
            <person name="Zeng Q."/>
            <person name="Zucker J."/>
            <person name="Felipe M.S."/>
            <person name="Goldman G.H."/>
            <person name="Haas B.J."/>
            <person name="McEwen J.G."/>
            <person name="Nino-Vega G."/>
            <person name="Puccia R."/>
            <person name="San-Blas G."/>
            <person name="Soares C.M."/>
            <person name="Birren B.W."/>
            <person name="Cuomo C.A."/>
        </authorList>
    </citation>
    <scope>NUCLEOTIDE SEQUENCE [LARGE SCALE GENOMIC DNA]</scope>
    <source>
        <strain evidence="2 3">Pb18</strain>
    </source>
</reference>
<dbReference type="GeneID" id="22585783"/>
<dbReference type="EMBL" id="KN275967">
    <property type="protein sequence ID" value="EEH42435.2"/>
    <property type="molecule type" value="Genomic_DNA"/>
</dbReference>
<evidence type="ECO:0000256" key="1">
    <source>
        <dbReference type="SAM" id="MobiDB-lite"/>
    </source>
</evidence>
<accession>C1GJ19</accession>
<dbReference type="InParanoid" id="C1GJ19"/>
<protein>
    <submittedName>
        <fullName evidence="2">Uncharacterized protein</fullName>
    </submittedName>
</protein>
<dbReference type="HOGENOM" id="CLU_2292520_0_0_1"/>
<dbReference type="AlphaFoldDB" id="C1GJ19"/>
<gene>
    <name evidence="2" type="ORF">PADG_07255</name>
</gene>
<feature type="region of interest" description="Disordered" evidence="1">
    <location>
        <begin position="33"/>
        <end position="55"/>
    </location>
</feature>
<dbReference type="RefSeq" id="XP_010762648.1">
    <property type="nucleotide sequence ID" value="XM_010764346.1"/>
</dbReference>
<evidence type="ECO:0000313" key="3">
    <source>
        <dbReference type="Proteomes" id="UP000001628"/>
    </source>
</evidence>
<proteinExistence type="predicted"/>
<sequence length="101" mass="11191">MAMVQIVTDVVLLTVPMPIHSTLSYKADSSSLLGARGVSPKRSRRANNGGSAKRSLYEGIGQNHVMELVPSCIGRRKRSKFRRIFGRDHYGRDDHAAINLL</sequence>
<dbReference type="VEuPathDB" id="FungiDB:PADG_07255"/>
<name>C1GJ19_PARBD</name>
<organism evidence="2 3">
    <name type="scientific">Paracoccidioides brasiliensis (strain Pb18)</name>
    <dbReference type="NCBI Taxonomy" id="502780"/>
    <lineage>
        <taxon>Eukaryota</taxon>
        <taxon>Fungi</taxon>
        <taxon>Dikarya</taxon>
        <taxon>Ascomycota</taxon>
        <taxon>Pezizomycotina</taxon>
        <taxon>Eurotiomycetes</taxon>
        <taxon>Eurotiomycetidae</taxon>
        <taxon>Onygenales</taxon>
        <taxon>Ajellomycetaceae</taxon>
        <taxon>Paracoccidioides</taxon>
    </lineage>
</organism>
<dbReference type="Proteomes" id="UP000001628">
    <property type="component" value="Unassembled WGS sequence"/>
</dbReference>
<keyword evidence="3" id="KW-1185">Reference proteome</keyword>
<evidence type="ECO:0000313" key="2">
    <source>
        <dbReference type="EMBL" id="EEH42435.2"/>
    </source>
</evidence>